<dbReference type="PANTHER" id="PTHR43692:SF1">
    <property type="entry name" value="UDP-N-ACETYLMURAMOYLALANINE--D-GLUTAMATE LIGASE"/>
    <property type="match status" value="1"/>
</dbReference>
<evidence type="ECO:0000256" key="4">
    <source>
        <dbReference type="ARBA" id="ARBA00022598"/>
    </source>
</evidence>
<evidence type="ECO:0000259" key="9">
    <source>
        <dbReference type="Pfam" id="PF02875"/>
    </source>
</evidence>
<protein>
    <recommendedName>
        <fullName evidence="7 8">UDP-N-acetylmuramoylalanine--D-glutamate ligase</fullName>
        <ecNumber evidence="7 8">6.3.2.9</ecNumber>
    </recommendedName>
    <alternativeName>
        <fullName evidence="7">D-glutamic acid-adding enzyme</fullName>
    </alternativeName>
    <alternativeName>
        <fullName evidence="7">UDP-N-acetylmuramoyl-L-alanyl-D-glutamate synthetase</fullName>
    </alternativeName>
</protein>
<dbReference type="EMBL" id="MFFF01000027">
    <property type="protein sequence ID" value="OGE98691.1"/>
    <property type="molecule type" value="Genomic_DNA"/>
</dbReference>
<dbReference type="Pfam" id="PF08245">
    <property type="entry name" value="Mur_ligase_M"/>
    <property type="match status" value="1"/>
</dbReference>
<feature type="binding site" evidence="7">
    <location>
        <begin position="99"/>
        <end position="105"/>
    </location>
    <ligand>
        <name>ATP</name>
        <dbReference type="ChEBI" id="CHEBI:30616"/>
    </ligand>
</feature>
<evidence type="ECO:0000256" key="2">
    <source>
        <dbReference type="ARBA" id="ARBA00004752"/>
    </source>
</evidence>
<evidence type="ECO:0000256" key="6">
    <source>
        <dbReference type="ARBA" id="ARBA00022840"/>
    </source>
</evidence>
<keyword evidence="4 7" id="KW-0436">Ligase</keyword>
<dbReference type="InterPro" id="IPR004101">
    <property type="entry name" value="Mur_ligase_C"/>
</dbReference>
<comment type="function">
    <text evidence="7 8">Cell wall formation. Catalyzes the addition of glutamate to the nucleotide precursor UDP-N-acetylmuramoyl-L-alanine (UMA).</text>
</comment>
<comment type="pathway">
    <text evidence="2 7 8">Cell wall biogenesis; peptidoglycan biosynthesis.</text>
</comment>
<dbReference type="NCBIfam" id="TIGR01087">
    <property type="entry name" value="murD"/>
    <property type="match status" value="1"/>
</dbReference>
<sequence>MTLGDLKTGKVAVLGMGVNHEALAKYLQKQGASFQVIDGWKTDAELAERLSGFDIIFRTPGVPFFSKSIQTLKRRGAKIYSQTKLFFDLCQAPIIGVTGTKGKGTTSTLIFKILEAAALRQAHGRKVYLAGNIGRDPFEFIDKLTPNDFVILELSSFQLQDLHKSPHIAVVLKITPEHLDHHQDLAEYIEAKTSIVRFQSASDFAVLSYDSESTRTFAGKTKARIVWNSIKQEVKPGCYATDRKIFLNGEIVAKTAEVALLGRFNLENVTAAIAAAAAAGVTDGTTIKKAISEFRGLPHRLEFIAEIGKVKFYNDSFATTPETTVAALTAFADPIVLIAGGSEKKSDYAELGKKIAESKVKTLIAIGVTGPKIAKLARDAGFAGKIFDTGLNDMEQIIAKANEAADPGDVVLLSPASASFDMFDNYKQRGELFSKFVSKLAK</sequence>
<keyword evidence="7 8" id="KW-0131">Cell cycle</keyword>
<dbReference type="GO" id="GO:0005524">
    <property type="term" value="F:ATP binding"/>
    <property type="evidence" value="ECO:0007669"/>
    <property type="project" value="UniProtKB-UniRule"/>
</dbReference>
<comment type="catalytic activity">
    <reaction evidence="7 8">
        <text>UDP-N-acetyl-alpha-D-muramoyl-L-alanine + D-glutamate + ATP = UDP-N-acetyl-alpha-D-muramoyl-L-alanyl-D-glutamate + ADP + phosphate + H(+)</text>
        <dbReference type="Rhea" id="RHEA:16429"/>
        <dbReference type="ChEBI" id="CHEBI:15378"/>
        <dbReference type="ChEBI" id="CHEBI:29986"/>
        <dbReference type="ChEBI" id="CHEBI:30616"/>
        <dbReference type="ChEBI" id="CHEBI:43474"/>
        <dbReference type="ChEBI" id="CHEBI:83898"/>
        <dbReference type="ChEBI" id="CHEBI:83900"/>
        <dbReference type="ChEBI" id="CHEBI:456216"/>
        <dbReference type="EC" id="6.3.2.9"/>
    </reaction>
</comment>
<keyword evidence="5 7" id="KW-0547">Nucleotide-binding</keyword>
<dbReference type="EC" id="6.3.2.9" evidence="7 8"/>
<evidence type="ECO:0000256" key="1">
    <source>
        <dbReference type="ARBA" id="ARBA00004496"/>
    </source>
</evidence>
<evidence type="ECO:0000313" key="11">
    <source>
        <dbReference type="EMBL" id="OGE98691.1"/>
    </source>
</evidence>
<gene>
    <name evidence="7" type="primary">murD</name>
    <name evidence="11" type="ORF">A3J05_04490</name>
</gene>
<comment type="subcellular location">
    <subcellularLocation>
        <location evidence="1 7 8">Cytoplasm</location>
    </subcellularLocation>
</comment>
<evidence type="ECO:0000256" key="3">
    <source>
        <dbReference type="ARBA" id="ARBA00022490"/>
    </source>
</evidence>
<dbReference type="UniPathway" id="UPA00219"/>
<dbReference type="InterPro" id="IPR036615">
    <property type="entry name" value="Mur_ligase_C_dom_sf"/>
</dbReference>
<dbReference type="Gene3D" id="3.40.50.720">
    <property type="entry name" value="NAD(P)-binding Rossmann-like Domain"/>
    <property type="match status" value="1"/>
</dbReference>
<dbReference type="Proteomes" id="UP000177235">
    <property type="component" value="Unassembled WGS sequence"/>
</dbReference>
<keyword evidence="3 7" id="KW-0963">Cytoplasm</keyword>
<dbReference type="GO" id="GO:0051301">
    <property type="term" value="P:cell division"/>
    <property type="evidence" value="ECO:0007669"/>
    <property type="project" value="UniProtKB-KW"/>
</dbReference>
<evidence type="ECO:0000313" key="12">
    <source>
        <dbReference type="Proteomes" id="UP000177235"/>
    </source>
</evidence>
<dbReference type="GO" id="GO:0008764">
    <property type="term" value="F:UDP-N-acetylmuramoylalanine-D-glutamate ligase activity"/>
    <property type="evidence" value="ECO:0007669"/>
    <property type="project" value="UniProtKB-UniRule"/>
</dbReference>
<dbReference type="Gene3D" id="3.40.1190.10">
    <property type="entry name" value="Mur-like, catalytic domain"/>
    <property type="match status" value="1"/>
</dbReference>
<dbReference type="SUPFAM" id="SSF51984">
    <property type="entry name" value="MurCD N-terminal domain"/>
    <property type="match status" value="1"/>
</dbReference>
<dbReference type="GO" id="GO:0071555">
    <property type="term" value="P:cell wall organization"/>
    <property type="evidence" value="ECO:0007669"/>
    <property type="project" value="UniProtKB-KW"/>
</dbReference>
<dbReference type="SUPFAM" id="SSF53623">
    <property type="entry name" value="MurD-like peptide ligases, catalytic domain"/>
    <property type="match status" value="1"/>
</dbReference>
<keyword evidence="7 8" id="KW-0961">Cell wall biogenesis/degradation</keyword>
<dbReference type="GO" id="GO:0005737">
    <property type="term" value="C:cytoplasm"/>
    <property type="evidence" value="ECO:0007669"/>
    <property type="project" value="UniProtKB-SubCell"/>
</dbReference>
<dbReference type="SUPFAM" id="SSF53244">
    <property type="entry name" value="MurD-like peptide ligases, peptide-binding domain"/>
    <property type="match status" value="1"/>
</dbReference>
<keyword evidence="7 8" id="KW-0133">Cell shape</keyword>
<dbReference type="InterPro" id="IPR005762">
    <property type="entry name" value="MurD"/>
</dbReference>
<evidence type="ECO:0000256" key="8">
    <source>
        <dbReference type="RuleBase" id="RU003664"/>
    </source>
</evidence>
<dbReference type="GO" id="GO:0009252">
    <property type="term" value="P:peptidoglycan biosynthetic process"/>
    <property type="evidence" value="ECO:0007669"/>
    <property type="project" value="UniProtKB-UniRule"/>
</dbReference>
<dbReference type="Gene3D" id="3.90.190.20">
    <property type="entry name" value="Mur ligase, C-terminal domain"/>
    <property type="match status" value="1"/>
</dbReference>
<name>A0A1F5Q907_9BACT</name>
<keyword evidence="7 8" id="KW-0132">Cell division</keyword>
<dbReference type="HAMAP" id="MF_00639">
    <property type="entry name" value="MurD"/>
    <property type="match status" value="1"/>
</dbReference>
<dbReference type="AlphaFoldDB" id="A0A1F5Q907"/>
<comment type="caution">
    <text evidence="11">The sequence shown here is derived from an EMBL/GenBank/DDBJ whole genome shotgun (WGS) entry which is preliminary data.</text>
</comment>
<evidence type="ECO:0000256" key="7">
    <source>
        <dbReference type="HAMAP-Rule" id="MF_00639"/>
    </source>
</evidence>
<dbReference type="InterPro" id="IPR013221">
    <property type="entry name" value="Mur_ligase_cen"/>
</dbReference>
<organism evidence="11 12">
    <name type="scientific">Candidatus Doudnabacteria bacterium RIFCSPLOWO2_02_FULL_48_13</name>
    <dbReference type="NCBI Taxonomy" id="1817845"/>
    <lineage>
        <taxon>Bacteria</taxon>
        <taxon>Candidatus Doudnaibacteriota</taxon>
    </lineage>
</organism>
<dbReference type="Pfam" id="PF02875">
    <property type="entry name" value="Mur_ligase_C"/>
    <property type="match status" value="1"/>
</dbReference>
<dbReference type="GO" id="GO:0008360">
    <property type="term" value="P:regulation of cell shape"/>
    <property type="evidence" value="ECO:0007669"/>
    <property type="project" value="UniProtKB-KW"/>
</dbReference>
<feature type="domain" description="Mur ligase C-terminal" evidence="9">
    <location>
        <begin position="299"/>
        <end position="416"/>
    </location>
</feature>
<dbReference type="InterPro" id="IPR036565">
    <property type="entry name" value="Mur-like_cat_sf"/>
</dbReference>
<evidence type="ECO:0000256" key="5">
    <source>
        <dbReference type="ARBA" id="ARBA00022741"/>
    </source>
</evidence>
<accession>A0A1F5Q907</accession>
<reference evidence="11 12" key="1">
    <citation type="journal article" date="2016" name="Nat. Commun.">
        <title>Thousands of microbial genomes shed light on interconnected biogeochemical processes in an aquifer system.</title>
        <authorList>
            <person name="Anantharaman K."/>
            <person name="Brown C.T."/>
            <person name="Hug L.A."/>
            <person name="Sharon I."/>
            <person name="Castelle C.J."/>
            <person name="Probst A.J."/>
            <person name="Thomas B.C."/>
            <person name="Singh A."/>
            <person name="Wilkins M.J."/>
            <person name="Karaoz U."/>
            <person name="Brodie E.L."/>
            <person name="Williams K.H."/>
            <person name="Hubbard S.S."/>
            <person name="Banfield J.F."/>
        </authorList>
    </citation>
    <scope>NUCLEOTIDE SEQUENCE [LARGE SCALE GENOMIC DNA]</scope>
</reference>
<feature type="domain" description="Mur ligase central" evidence="10">
    <location>
        <begin position="97"/>
        <end position="276"/>
    </location>
</feature>
<keyword evidence="7 8" id="KW-0573">Peptidoglycan synthesis</keyword>
<dbReference type="PANTHER" id="PTHR43692">
    <property type="entry name" value="UDP-N-ACETYLMURAMOYLALANINE--D-GLUTAMATE LIGASE"/>
    <property type="match status" value="1"/>
</dbReference>
<keyword evidence="6 7" id="KW-0067">ATP-binding</keyword>
<proteinExistence type="inferred from homology"/>
<evidence type="ECO:0000259" key="10">
    <source>
        <dbReference type="Pfam" id="PF08245"/>
    </source>
</evidence>
<comment type="similarity">
    <text evidence="7">Belongs to the MurCDEF family.</text>
</comment>